<comment type="caution">
    <text evidence="2">The sequence shown here is derived from an EMBL/GenBank/DDBJ whole genome shotgun (WGS) entry which is preliminary data.</text>
</comment>
<dbReference type="EMBL" id="JAAGMD010000394">
    <property type="protein sequence ID" value="NEA87104.1"/>
    <property type="molecule type" value="Genomic_DNA"/>
</dbReference>
<sequence length="119" mass="13374">MAMRHRLQGHARDSYQVALDVFDGQAVAQMLTQGDLIWIAQRFLDLPSAMIPDEPAQAQPHWYRATLTAVRERAGKRLTPGALSEVRDGLRHAVLDDEARVDLPEWVDSAPRPAQRHTA</sequence>
<organism evidence="2">
    <name type="scientific">Streptomyces sp. SID14436</name>
    <dbReference type="NCBI Taxonomy" id="2706070"/>
    <lineage>
        <taxon>Bacteria</taxon>
        <taxon>Bacillati</taxon>
        <taxon>Actinomycetota</taxon>
        <taxon>Actinomycetes</taxon>
        <taxon>Kitasatosporales</taxon>
        <taxon>Streptomycetaceae</taxon>
        <taxon>Streptomyces</taxon>
    </lineage>
</organism>
<evidence type="ECO:0000313" key="1">
    <source>
        <dbReference type="EMBL" id="NEA86670.1"/>
    </source>
</evidence>
<evidence type="ECO:0000313" key="2">
    <source>
        <dbReference type="EMBL" id="NEA87104.1"/>
    </source>
</evidence>
<proteinExistence type="predicted"/>
<name>A0A6G3QV55_9ACTN</name>
<dbReference type="RefSeq" id="WP_164334191.1">
    <property type="nucleotide sequence ID" value="NZ_JAAGMD010000321.1"/>
</dbReference>
<protein>
    <submittedName>
        <fullName evidence="2">Uncharacterized protein</fullName>
    </submittedName>
</protein>
<dbReference type="AlphaFoldDB" id="A0A6G3QV55"/>
<gene>
    <name evidence="1" type="ORF">G3I53_11625</name>
    <name evidence="2" type="ORF">G3I53_13865</name>
</gene>
<reference evidence="2" key="1">
    <citation type="submission" date="2020-01" db="EMBL/GenBank/DDBJ databases">
        <title>Insect and environment-associated Actinomycetes.</title>
        <authorList>
            <person name="Currrie C."/>
            <person name="Chevrette M."/>
            <person name="Carlson C."/>
            <person name="Stubbendieck R."/>
            <person name="Wendt-Pienkowski E."/>
        </authorList>
    </citation>
    <scope>NUCLEOTIDE SEQUENCE</scope>
    <source>
        <strain evidence="2">SID14436</strain>
    </source>
</reference>
<accession>A0A6G3QV55</accession>
<dbReference type="EMBL" id="JAAGMD010000321">
    <property type="protein sequence ID" value="NEA86670.1"/>
    <property type="molecule type" value="Genomic_DNA"/>
</dbReference>